<keyword evidence="1" id="KW-0732">Signal</keyword>
<keyword evidence="3" id="KW-1185">Reference proteome</keyword>
<accession>A0A4R2PR21</accession>
<dbReference type="Proteomes" id="UP000295399">
    <property type="component" value="Unassembled WGS sequence"/>
</dbReference>
<dbReference type="RefSeq" id="WP_165878636.1">
    <property type="nucleotide sequence ID" value="NZ_JACIGF010000001.1"/>
</dbReference>
<dbReference type="InParanoid" id="A0A4R2PR21"/>
<feature type="chain" id="PRO_5020436314" evidence="1">
    <location>
        <begin position="30"/>
        <end position="388"/>
    </location>
</feature>
<name>A0A4R2PR21_RHOSA</name>
<gene>
    <name evidence="2" type="ORF">EV659_101191</name>
</gene>
<proteinExistence type="predicted"/>
<organism evidence="2 3">
    <name type="scientific">Rhodothalassium salexigens DSM 2132</name>
    <dbReference type="NCBI Taxonomy" id="1188247"/>
    <lineage>
        <taxon>Bacteria</taxon>
        <taxon>Pseudomonadati</taxon>
        <taxon>Pseudomonadota</taxon>
        <taxon>Alphaproteobacteria</taxon>
        <taxon>Rhodothalassiales</taxon>
        <taxon>Rhodothalassiaceae</taxon>
        <taxon>Rhodothalassium</taxon>
    </lineage>
</organism>
<evidence type="ECO:0000256" key="1">
    <source>
        <dbReference type="SAM" id="SignalP"/>
    </source>
</evidence>
<reference evidence="2 3" key="1">
    <citation type="submission" date="2019-03" db="EMBL/GenBank/DDBJ databases">
        <title>Genomic Encyclopedia of Type Strains, Phase IV (KMG-IV): sequencing the most valuable type-strain genomes for metagenomic binning, comparative biology and taxonomic classification.</title>
        <authorList>
            <person name="Goeker M."/>
        </authorList>
    </citation>
    <scope>NUCLEOTIDE SEQUENCE [LARGE SCALE GENOMIC DNA]</scope>
    <source>
        <strain evidence="2 3">DSM 2132</strain>
    </source>
</reference>
<dbReference type="InterPro" id="IPR018642">
    <property type="entry name" value="DUF2066"/>
</dbReference>
<evidence type="ECO:0000313" key="2">
    <source>
        <dbReference type="EMBL" id="TCP38292.1"/>
    </source>
</evidence>
<feature type="signal peptide" evidence="1">
    <location>
        <begin position="1"/>
        <end position="29"/>
    </location>
</feature>
<comment type="caution">
    <text evidence="2">The sequence shown here is derived from an EMBL/GenBank/DDBJ whole genome shotgun (WGS) entry which is preliminary data.</text>
</comment>
<dbReference type="AlphaFoldDB" id="A0A4R2PR21"/>
<protein>
    <submittedName>
        <fullName evidence="2">Uncharacterized protein DUF2066</fullName>
    </submittedName>
</protein>
<evidence type="ECO:0000313" key="3">
    <source>
        <dbReference type="Proteomes" id="UP000295399"/>
    </source>
</evidence>
<dbReference type="Pfam" id="PF09839">
    <property type="entry name" value="DUF2066"/>
    <property type="match status" value="1"/>
</dbReference>
<dbReference type="EMBL" id="SLXO01000001">
    <property type="protein sequence ID" value="TCP38292.1"/>
    <property type="molecule type" value="Genomic_DNA"/>
</dbReference>
<sequence>MQPMIWSWRTLVPGAPAVALAALAMASLAAGFGIAPAAHAERAGSGLFTVSGIDLDVTARTAERAREQAFVQARRAAFRQLVDRLVAAGDEGRVPAPDDDALRGLVSSVSVVEERFSTTRYIATVAVSFSPEAVTERLDRAGVAYTQAEAKPRLVLPLLERAGAVELWRDGNPWAAALASDLARNRLVPYRFARGDAGDRRRLPAARADAVDGGALDDLAQRYGVEHVVLARARLGRDYRLDRRVVDYEFSTWPRGAAGHGRVVATPDETEAELLGRAAQRVYDRIDAHWARQTRASAQQAFEMDVSVPAKSLAEWQEIRRRLVETPLVERVEVVRVGVPVSLFTIRFVGSEAKLRSAAADSGLRLVSGPRGYAIALAGATEAAETRP</sequence>